<dbReference type="EMBL" id="CAJOBD010005794">
    <property type="protein sequence ID" value="CAF4042774.1"/>
    <property type="molecule type" value="Genomic_DNA"/>
</dbReference>
<dbReference type="SUPFAM" id="SSF52047">
    <property type="entry name" value="RNI-like"/>
    <property type="match status" value="1"/>
</dbReference>
<accession>A0A814WB31</accession>
<name>A0A814WB31_9BILA</name>
<dbReference type="InterPro" id="IPR032675">
    <property type="entry name" value="LRR_dom_sf"/>
</dbReference>
<organism evidence="2 4">
    <name type="scientific">Rotaria sordida</name>
    <dbReference type="NCBI Taxonomy" id="392033"/>
    <lineage>
        <taxon>Eukaryota</taxon>
        <taxon>Metazoa</taxon>
        <taxon>Spiralia</taxon>
        <taxon>Gnathifera</taxon>
        <taxon>Rotifera</taxon>
        <taxon>Eurotatoria</taxon>
        <taxon>Bdelloidea</taxon>
        <taxon>Philodinida</taxon>
        <taxon>Philodinidae</taxon>
        <taxon>Rotaria</taxon>
    </lineage>
</organism>
<dbReference type="Proteomes" id="UP000663864">
    <property type="component" value="Unassembled WGS sequence"/>
</dbReference>
<proteinExistence type="predicted"/>
<sequence>MDHMKRTLSFNQLSEENTKKLRNELLDKLIISSIENLSNELFYEIFDYLDGIEIYQAFSNLNYRFQQLLTSSSILFKIDLNHITSKEIFMVNYKQIKHQIYSIYFQLPVNINQLLTSFTIDSSFNRLESLVIEDIEPDKLISFLINLNSLPQLVSLNIRTMHIIEDLNNIYRLIFALPTLKYNKLYLYGNECSISIPMATEKQFSTIEYLHIAHWYTFDELSVLISYTPQLRRLDLSHANQDDSTIDTMLPITLDNLTYISMYTNYINSDEFEVFIKNIYSKLKALYVTFSYQDITFLRAYRWEQLILRYLSQLKKFSLKYYEHTYPIYSGGRNQFISSFWIERKLIFHVEINENNILYLVCPYRKRWYEYNNSILEYLKSTQLTIKYVFSGEPANDLFIYIKRILNIVQIYHLDIQQQISISRLMQIIHLLPDLITLKINSLTFHRSIINKEFPTTFSIEHVSKIKKVYMEKTQAIQEIYFLLNICPHMEFLNVESMNGMTIELFVRDILNKINKDHHKDLRLLCIYVSKLDDQIIKRLNKMIDNEKILSNYTIHHELDNIYLQWK</sequence>
<evidence type="ECO:0000313" key="4">
    <source>
        <dbReference type="Proteomes" id="UP000663864"/>
    </source>
</evidence>
<evidence type="ECO:0000313" key="3">
    <source>
        <dbReference type="EMBL" id="CAF4042774.1"/>
    </source>
</evidence>
<dbReference type="Gene3D" id="3.80.10.10">
    <property type="entry name" value="Ribonuclease Inhibitor"/>
    <property type="match status" value="1"/>
</dbReference>
<dbReference type="AlphaFoldDB" id="A0A814WB31"/>
<comment type="caution">
    <text evidence="2">The sequence shown here is derived from an EMBL/GenBank/DDBJ whole genome shotgun (WGS) entry which is preliminary data.</text>
</comment>
<dbReference type="EMBL" id="CAJNOT010001435">
    <property type="protein sequence ID" value="CAF1198987.1"/>
    <property type="molecule type" value="Genomic_DNA"/>
</dbReference>
<feature type="domain" description="F-box" evidence="1">
    <location>
        <begin position="31"/>
        <end position="78"/>
    </location>
</feature>
<dbReference type="InterPro" id="IPR001810">
    <property type="entry name" value="F-box_dom"/>
</dbReference>
<reference evidence="2" key="1">
    <citation type="submission" date="2021-02" db="EMBL/GenBank/DDBJ databases">
        <authorList>
            <person name="Nowell W R."/>
        </authorList>
    </citation>
    <scope>NUCLEOTIDE SEQUENCE</scope>
</reference>
<protein>
    <recommendedName>
        <fullName evidence="1">F-box domain-containing protein</fullName>
    </recommendedName>
</protein>
<dbReference type="Proteomes" id="UP000663836">
    <property type="component" value="Unassembled WGS sequence"/>
</dbReference>
<evidence type="ECO:0000313" key="2">
    <source>
        <dbReference type="EMBL" id="CAF1198987.1"/>
    </source>
</evidence>
<evidence type="ECO:0000259" key="1">
    <source>
        <dbReference type="PROSITE" id="PS50181"/>
    </source>
</evidence>
<dbReference type="PROSITE" id="PS50181">
    <property type="entry name" value="FBOX"/>
    <property type="match status" value="1"/>
</dbReference>
<gene>
    <name evidence="3" type="ORF">JBS370_LOCUS28596</name>
    <name evidence="2" type="ORF">ZHD862_LOCUS22734</name>
</gene>